<dbReference type="RefSeq" id="WP_255931967.1">
    <property type="nucleotide sequence ID" value="NZ_JANFNH010000049.1"/>
</dbReference>
<dbReference type="SUPFAM" id="SSF47598">
    <property type="entry name" value="Ribbon-helix-helix"/>
    <property type="match status" value="1"/>
</dbReference>
<organism evidence="1 2">
    <name type="scientific">Streptantibioticus rubrisoli</name>
    <dbReference type="NCBI Taxonomy" id="1387313"/>
    <lineage>
        <taxon>Bacteria</taxon>
        <taxon>Bacillati</taxon>
        <taxon>Actinomycetota</taxon>
        <taxon>Actinomycetes</taxon>
        <taxon>Kitasatosporales</taxon>
        <taxon>Streptomycetaceae</taxon>
        <taxon>Streptantibioticus</taxon>
    </lineage>
</organism>
<reference evidence="1 2" key="1">
    <citation type="submission" date="2022-06" db="EMBL/GenBank/DDBJ databases">
        <title>Draft genome sequence of type strain Streptomyces rubrisoli DSM 42083.</title>
        <authorList>
            <person name="Duangmal K."/>
            <person name="Klaysubun C."/>
        </authorList>
    </citation>
    <scope>NUCLEOTIDE SEQUENCE [LARGE SCALE GENOMIC DNA]</scope>
    <source>
        <strain evidence="1 2">DSM 42083</strain>
    </source>
</reference>
<name>A0ABT1PKC6_9ACTN</name>
<dbReference type="Gene3D" id="1.10.1220.10">
    <property type="entry name" value="Met repressor-like"/>
    <property type="match status" value="1"/>
</dbReference>
<keyword evidence="2" id="KW-1185">Reference proteome</keyword>
<dbReference type="InterPro" id="IPR013321">
    <property type="entry name" value="Arc_rbn_hlx_hlx"/>
</dbReference>
<dbReference type="Proteomes" id="UP001206206">
    <property type="component" value="Unassembled WGS sequence"/>
</dbReference>
<evidence type="ECO:0000313" key="1">
    <source>
        <dbReference type="EMBL" id="MCQ4045815.1"/>
    </source>
</evidence>
<gene>
    <name evidence="1" type="ORF">NON19_28215</name>
</gene>
<dbReference type="EMBL" id="JANFNH010000049">
    <property type="protein sequence ID" value="MCQ4045815.1"/>
    <property type="molecule type" value="Genomic_DNA"/>
</dbReference>
<comment type="caution">
    <text evidence="1">The sequence shown here is derived from an EMBL/GenBank/DDBJ whole genome shotgun (WGS) entry which is preliminary data.</text>
</comment>
<dbReference type="InterPro" id="IPR010985">
    <property type="entry name" value="Ribbon_hlx_hlx"/>
</dbReference>
<accession>A0ABT1PKC6</accession>
<sequence length="60" mass="6950">MPKQSQPQTPEEEGEERVNFSARVRVSVRRRARLYAAEHDVNLQDLVDAALDDYLTRHNA</sequence>
<protein>
    <submittedName>
        <fullName evidence="1">Uncharacterized protein</fullName>
    </submittedName>
</protein>
<evidence type="ECO:0000313" key="2">
    <source>
        <dbReference type="Proteomes" id="UP001206206"/>
    </source>
</evidence>
<proteinExistence type="predicted"/>